<dbReference type="InterPro" id="IPR043128">
    <property type="entry name" value="Rev_trsase/Diguanyl_cyclase"/>
</dbReference>
<dbReference type="PANTHER" id="PTHR37984">
    <property type="entry name" value="PROTEIN CBG26694"/>
    <property type="match status" value="1"/>
</dbReference>
<dbReference type="PROSITE" id="PS50158">
    <property type="entry name" value="ZF_CCHC"/>
    <property type="match status" value="1"/>
</dbReference>
<dbReference type="CDD" id="cd09274">
    <property type="entry name" value="RNase_HI_RT_Ty3"/>
    <property type="match status" value="1"/>
</dbReference>
<dbReference type="GO" id="GO:0008270">
    <property type="term" value="F:zinc ion binding"/>
    <property type="evidence" value="ECO:0007669"/>
    <property type="project" value="UniProtKB-KW"/>
</dbReference>
<dbReference type="FunFam" id="1.10.340.70:FF:000003">
    <property type="entry name" value="Protein CBG25708"/>
    <property type="match status" value="1"/>
</dbReference>
<evidence type="ECO:0000313" key="9">
    <source>
        <dbReference type="Proteomes" id="UP000261560"/>
    </source>
</evidence>
<dbReference type="Ensembl" id="ENSOMET00000023924.1">
    <property type="protein sequence ID" value="ENSOMEP00000015688.1"/>
    <property type="gene ID" value="ENSOMEG00000017295.1"/>
</dbReference>
<dbReference type="PANTHER" id="PTHR37984:SF9">
    <property type="entry name" value="INTEGRASE CATALYTIC DOMAIN-CONTAINING PROTEIN"/>
    <property type="match status" value="1"/>
</dbReference>
<dbReference type="Pfam" id="PF17921">
    <property type="entry name" value="Integrase_H2C2"/>
    <property type="match status" value="1"/>
</dbReference>
<feature type="compositionally biased region" description="Polar residues" evidence="5">
    <location>
        <begin position="222"/>
        <end position="231"/>
    </location>
</feature>
<dbReference type="Gene3D" id="2.40.70.10">
    <property type="entry name" value="Acid Proteases"/>
    <property type="match status" value="1"/>
</dbReference>
<dbReference type="AlphaFoldDB" id="A0A3B3CEF0"/>
<dbReference type="CDD" id="cd01647">
    <property type="entry name" value="RT_LTR"/>
    <property type="match status" value="1"/>
</dbReference>
<dbReference type="EC" id="3.1.26.4" evidence="2"/>
<keyword evidence="4" id="KW-0863">Zinc-finger</keyword>
<dbReference type="InterPro" id="IPR041588">
    <property type="entry name" value="Integrase_H2C2"/>
</dbReference>
<dbReference type="Gene3D" id="4.10.60.10">
    <property type="entry name" value="Zinc finger, CCHC-type"/>
    <property type="match status" value="1"/>
</dbReference>
<evidence type="ECO:0000256" key="2">
    <source>
        <dbReference type="ARBA" id="ARBA00012180"/>
    </source>
</evidence>
<evidence type="ECO:0000256" key="4">
    <source>
        <dbReference type="PROSITE-ProRule" id="PRU00047"/>
    </source>
</evidence>
<dbReference type="Gene3D" id="3.10.10.10">
    <property type="entry name" value="HIV Type 1 Reverse Transcriptase, subunit A, domain 1"/>
    <property type="match status" value="1"/>
</dbReference>
<feature type="domain" description="CCHC-type" evidence="6">
    <location>
        <begin position="255"/>
        <end position="270"/>
    </location>
</feature>
<dbReference type="SMART" id="SM00343">
    <property type="entry name" value="ZnF_C2HC"/>
    <property type="match status" value="2"/>
</dbReference>
<dbReference type="InterPro" id="IPR001878">
    <property type="entry name" value="Znf_CCHC"/>
</dbReference>
<evidence type="ECO:0000313" key="8">
    <source>
        <dbReference type="Ensembl" id="ENSOMEP00000015688.1"/>
    </source>
</evidence>
<evidence type="ECO:0000256" key="3">
    <source>
        <dbReference type="ARBA" id="ARBA00039658"/>
    </source>
</evidence>
<evidence type="ECO:0000256" key="1">
    <source>
        <dbReference type="ARBA" id="ARBA00010879"/>
    </source>
</evidence>
<proteinExistence type="inferred from homology"/>
<dbReference type="Gene3D" id="3.30.70.270">
    <property type="match status" value="2"/>
</dbReference>
<evidence type="ECO:0000259" key="6">
    <source>
        <dbReference type="PROSITE" id="PS50158"/>
    </source>
</evidence>
<dbReference type="SUPFAM" id="SSF50630">
    <property type="entry name" value="Acid proteases"/>
    <property type="match status" value="1"/>
</dbReference>
<dbReference type="InterPro" id="IPR041577">
    <property type="entry name" value="RT_RNaseH_2"/>
</dbReference>
<dbReference type="PaxDb" id="30732-ENSOMEP00000015688"/>
<dbReference type="InterPro" id="IPR000477">
    <property type="entry name" value="RT_dom"/>
</dbReference>
<dbReference type="GeneTree" id="ENSGT01140000282569"/>
<dbReference type="GO" id="GO:0004523">
    <property type="term" value="F:RNA-DNA hybrid ribonuclease activity"/>
    <property type="evidence" value="ECO:0007669"/>
    <property type="project" value="UniProtKB-EC"/>
</dbReference>
<dbReference type="InterPro" id="IPR021109">
    <property type="entry name" value="Peptidase_aspartic_dom_sf"/>
</dbReference>
<dbReference type="OMA" id="WGCERFR"/>
<dbReference type="FunFam" id="3.30.70.270:FF:000026">
    <property type="entry name" value="Transposon Ty3-G Gag-Pol polyprotein"/>
    <property type="match status" value="1"/>
</dbReference>
<reference evidence="8" key="2">
    <citation type="submission" date="2025-09" db="UniProtKB">
        <authorList>
            <consortium name="Ensembl"/>
        </authorList>
    </citation>
    <scope>IDENTIFICATION</scope>
</reference>
<keyword evidence="4" id="KW-0479">Metal-binding</keyword>
<evidence type="ECO:0000259" key="7">
    <source>
        <dbReference type="PROSITE" id="PS50878"/>
    </source>
</evidence>
<dbReference type="Proteomes" id="UP000261560">
    <property type="component" value="Unplaced"/>
</dbReference>
<dbReference type="PROSITE" id="PS50878">
    <property type="entry name" value="RT_POL"/>
    <property type="match status" value="1"/>
</dbReference>
<feature type="domain" description="Reverse transcriptase" evidence="7">
    <location>
        <begin position="461"/>
        <end position="639"/>
    </location>
</feature>
<dbReference type="Pfam" id="PF00078">
    <property type="entry name" value="RVT_1"/>
    <property type="match status" value="1"/>
</dbReference>
<dbReference type="Pfam" id="PF17919">
    <property type="entry name" value="RT_RNaseH_2"/>
    <property type="match status" value="1"/>
</dbReference>
<organism evidence="8 9">
    <name type="scientific">Oryzias melastigma</name>
    <name type="common">Marine medaka</name>
    <dbReference type="NCBI Taxonomy" id="30732"/>
    <lineage>
        <taxon>Eukaryota</taxon>
        <taxon>Metazoa</taxon>
        <taxon>Chordata</taxon>
        <taxon>Craniata</taxon>
        <taxon>Vertebrata</taxon>
        <taxon>Euteleostomi</taxon>
        <taxon>Actinopterygii</taxon>
        <taxon>Neopterygii</taxon>
        <taxon>Teleostei</taxon>
        <taxon>Neoteleostei</taxon>
        <taxon>Acanthomorphata</taxon>
        <taxon>Ovalentaria</taxon>
        <taxon>Atherinomorphae</taxon>
        <taxon>Beloniformes</taxon>
        <taxon>Adrianichthyidae</taxon>
        <taxon>Oryziinae</taxon>
        <taxon>Oryzias</taxon>
    </lineage>
</organism>
<dbReference type="InterPro" id="IPR050951">
    <property type="entry name" value="Retrovirus_Pol_polyprotein"/>
</dbReference>
<comment type="similarity">
    <text evidence="1">Belongs to the beta type-B retroviral polymerase family. HERV class-II K(HML-2) pol subfamily.</text>
</comment>
<name>A0A3B3CEF0_ORYME</name>
<dbReference type="GO" id="GO:0003676">
    <property type="term" value="F:nucleic acid binding"/>
    <property type="evidence" value="ECO:0007669"/>
    <property type="project" value="InterPro"/>
</dbReference>
<dbReference type="STRING" id="30732.ENSOMEP00000015688"/>
<protein>
    <recommendedName>
        <fullName evidence="3">Gypsy retrotransposon integrase-like protein 1</fullName>
        <ecNumber evidence="2">3.1.26.4</ecNumber>
    </recommendedName>
</protein>
<dbReference type="SUPFAM" id="SSF56672">
    <property type="entry name" value="DNA/RNA polymerases"/>
    <property type="match status" value="1"/>
</dbReference>
<feature type="compositionally biased region" description="Basic and acidic residues" evidence="5">
    <location>
        <begin position="190"/>
        <end position="203"/>
    </location>
</feature>
<reference evidence="8" key="1">
    <citation type="submission" date="2025-08" db="UniProtKB">
        <authorList>
            <consortium name="Ensembl"/>
        </authorList>
    </citation>
    <scope>IDENTIFICATION</scope>
</reference>
<dbReference type="InterPro" id="IPR043502">
    <property type="entry name" value="DNA/RNA_pol_sf"/>
</dbReference>
<accession>A0A3B3CEF0</accession>
<keyword evidence="9" id="KW-1185">Reference proteome</keyword>
<dbReference type="Gene3D" id="1.10.340.70">
    <property type="match status" value="1"/>
</dbReference>
<sequence length="1013" mass="115986">MLEKEWVEENSFVVPYLSTTYFSKPQEWEKWIRRFERFRIASNLNASSEENQINTLIYCMGDEADDVMRGLSVPADRRGTYQGVRDGFQAFFIVKKIVIYERAKFNLRKQEENETVDAFVTALYALAEHCGYGALHDELIRDRLVVGLSDKRLSERMQLDPDLTLEKAINMARQSEEVKRQQSSLQNDTRTQHGDAKCVDRVHKSSQKVKTKSHPDFKQSKPWRTQHNKPNPQCHKCGSSSPHPKRECPANETTCHACGKKGHYIRVCKNRKTLHEVEEDVDALFLGSVTSNGEPWMVDLHINNKSVSFKIDTGADVTVLPLQVFRKIFKNSIPPTLQKSTKPLLGPGRKPLNVLGYTELNLQKGEKEAKEVVYILKHLHTALLGRPAIHKLELVARLDNLTIETLKTSYPKLCSGLGEVKQPYNIKLKPDAQPFSLKTPRRVPLPLMDKVKKELSRMEDLGVISRIEEPTDWCSGMVVVPKKKTDKVRICVDLTHLNRSVCREKYILPSVEETLGRLAGAKIFSKLDANMGFWQIPLTEESAKYTTFITPFGRYYFKRLPFGIASAPEHFQNRMSEVIDSLEGVVCHMDDVLVWGRTQEEHDSRLHGVLKRLQEAGISLNVEKCDLSKQEVTFLGHVITTNGISPDPSKTEAVRKMKEPTNVSELRSFLGTVNQLGKFIPQLAERDKPLRDLLSKKNHWVWDVDQAQAFKDLKDSLSSPPVLVMYDPNRDSKVSADASSYGLGSVLLQKWENDWRPVAYISRALTQTEQRYAQIEKEALALTWACERFRNFLIGKHFQMETDHKPLLSLLGSQQLDALPPRIQRFKMRLMRYSYSISHVPGKSLWTADMLSRAPITHKETPEDKELLEDTNIYVDSIMENLPASTSYLEHLRQELKLDSVCARVMQLCEQGWPSHYNGEPAIRPYWVERASLSVHDGLLLKGDRLVIPSSMRNDVLTTLHEGHQGVVKCRERARQSVWWPGLSQQINELVLYCRICIKERCNPAEPLLPTQY</sequence>
<keyword evidence="4" id="KW-0862">Zinc</keyword>
<dbReference type="FunFam" id="3.10.20.370:FF:000001">
    <property type="entry name" value="Retrovirus-related Pol polyprotein from transposon 17.6-like protein"/>
    <property type="match status" value="1"/>
</dbReference>
<evidence type="ECO:0000256" key="5">
    <source>
        <dbReference type="SAM" id="MobiDB-lite"/>
    </source>
</evidence>
<feature type="region of interest" description="Disordered" evidence="5">
    <location>
        <begin position="174"/>
        <end position="246"/>
    </location>
</feature>